<evidence type="ECO:0000313" key="1">
    <source>
        <dbReference type="EMBL" id="KHG19906.1"/>
    </source>
</evidence>
<reference evidence="2" key="1">
    <citation type="submission" date="2014-09" db="EMBL/GenBank/DDBJ databases">
        <authorList>
            <person name="Mudge J."/>
            <person name="Ramaraj T."/>
            <person name="Lindquist I.E."/>
            <person name="Bharti A.K."/>
            <person name="Sundararajan A."/>
            <person name="Cameron C.T."/>
            <person name="Woodward J.E."/>
            <person name="May G.D."/>
            <person name="Brubaker C."/>
            <person name="Broadhvest J."/>
            <person name="Wilkins T.A."/>
        </authorList>
    </citation>
    <scope>NUCLEOTIDE SEQUENCE</scope>
    <source>
        <strain evidence="2">cv. AKA8401</strain>
    </source>
</reference>
<gene>
    <name evidence="1" type="ORF">F383_25459</name>
</gene>
<dbReference type="AlphaFoldDB" id="A0A0B0P994"/>
<accession>A0A0B0P994</accession>
<dbReference type="EMBL" id="KN414297">
    <property type="protein sequence ID" value="KHG19906.1"/>
    <property type="molecule type" value="Genomic_DNA"/>
</dbReference>
<name>A0A0B0P994_GOSAR</name>
<organism evidence="1 2">
    <name type="scientific">Gossypium arboreum</name>
    <name type="common">Tree cotton</name>
    <name type="synonym">Gossypium nanking</name>
    <dbReference type="NCBI Taxonomy" id="29729"/>
    <lineage>
        <taxon>Eukaryota</taxon>
        <taxon>Viridiplantae</taxon>
        <taxon>Streptophyta</taxon>
        <taxon>Embryophyta</taxon>
        <taxon>Tracheophyta</taxon>
        <taxon>Spermatophyta</taxon>
        <taxon>Magnoliopsida</taxon>
        <taxon>eudicotyledons</taxon>
        <taxon>Gunneridae</taxon>
        <taxon>Pentapetalae</taxon>
        <taxon>rosids</taxon>
        <taxon>malvids</taxon>
        <taxon>Malvales</taxon>
        <taxon>Malvaceae</taxon>
        <taxon>Malvoideae</taxon>
        <taxon>Gossypium</taxon>
    </lineage>
</organism>
<sequence>MFTKVHILTFHQTWYTIQMYLDWIQIHIIIHFLRIPVKPFEINKDTQIAQEARTMPMSQTWSYM</sequence>
<dbReference type="Proteomes" id="UP000032142">
    <property type="component" value="Unassembled WGS sequence"/>
</dbReference>
<proteinExistence type="predicted"/>
<protein>
    <submittedName>
        <fullName evidence="1">Uncharacterized protein</fullName>
    </submittedName>
</protein>
<evidence type="ECO:0000313" key="2">
    <source>
        <dbReference type="Proteomes" id="UP000032142"/>
    </source>
</evidence>
<keyword evidence="2" id="KW-1185">Reference proteome</keyword>